<dbReference type="PANTHER" id="PTHR15137:SF9">
    <property type="entry name" value="TRANSCRIPTION INITIATION FACTOR TFIID SUBUNIT 2"/>
    <property type="match status" value="1"/>
</dbReference>
<comment type="subcellular location">
    <subcellularLocation>
        <location evidence="1">Nucleus</location>
    </subcellularLocation>
</comment>
<feature type="region of interest" description="Disordered" evidence="9">
    <location>
        <begin position="386"/>
        <end position="414"/>
    </location>
</feature>
<evidence type="ECO:0000256" key="2">
    <source>
        <dbReference type="ARBA" id="ARBA00010937"/>
    </source>
</evidence>
<protein>
    <recommendedName>
        <fullName evidence="3">Transcription initiation factor TFIID subunit 2</fullName>
    </recommendedName>
    <alternativeName>
        <fullName evidence="8">TBP-associated factor 2</fullName>
    </alternativeName>
</protein>
<dbReference type="GO" id="GO:0006367">
    <property type="term" value="P:transcription initiation at RNA polymerase II promoter"/>
    <property type="evidence" value="ECO:0007669"/>
    <property type="project" value="TreeGrafter"/>
</dbReference>
<reference evidence="12" key="1">
    <citation type="submission" date="2022-03" db="EMBL/GenBank/DDBJ databases">
        <authorList>
            <person name="Legras J.-L."/>
            <person name="Devillers H."/>
            <person name="Grondin C."/>
        </authorList>
    </citation>
    <scope>NUCLEOTIDE SEQUENCE</scope>
    <source>
        <strain evidence="12">CLIB 1423</strain>
    </source>
</reference>
<feature type="region of interest" description="Disordered" evidence="9">
    <location>
        <begin position="1289"/>
        <end position="1374"/>
    </location>
</feature>
<evidence type="ECO:0000313" key="13">
    <source>
        <dbReference type="Proteomes" id="UP000837801"/>
    </source>
</evidence>
<keyword evidence="4" id="KW-0805">Transcription regulation</keyword>
<evidence type="ECO:0000256" key="3">
    <source>
        <dbReference type="ARBA" id="ARBA00017363"/>
    </source>
</evidence>
<dbReference type="GO" id="GO:0005669">
    <property type="term" value="C:transcription factor TFIID complex"/>
    <property type="evidence" value="ECO:0007669"/>
    <property type="project" value="InterPro"/>
</dbReference>
<comment type="similarity">
    <text evidence="2">Belongs to the TAF2 family.</text>
</comment>
<name>A0A9P0QTM8_9ASCO</name>
<gene>
    <name evidence="12" type="ORF">CLIB1423_17S01376</name>
</gene>
<dbReference type="InterPro" id="IPR042097">
    <property type="entry name" value="Aminopeptidase_N-like_N_sf"/>
</dbReference>
<evidence type="ECO:0000313" key="12">
    <source>
        <dbReference type="EMBL" id="CAH2354537.1"/>
    </source>
</evidence>
<organism evidence="12 13">
    <name type="scientific">[Candida] railenensis</name>
    <dbReference type="NCBI Taxonomy" id="45579"/>
    <lineage>
        <taxon>Eukaryota</taxon>
        <taxon>Fungi</taxon>
        <taxon>Dikarya</taxon>
        <taxon>Ascomycota</taxon>
        <taxon>Saccharomycotina</taxon>
        <taxon>Pichiomycetes</taxon>
        <taxon>Debaryomycetaceae</taxon>
        <taxon>Kurtzmaniella</taxon>
    </lineage>
</organism>
<proteinExistence type="inferred from homology"/>
<keyword evidence="6" id="KW-0539">Nucleus</keyword>
<comment type="function">
    <text evidence="7">Functions as a component of the DNA-binding general transcription factor complex TFIID. Binding of TFIID to a promoter (with or without TATA element) is the initial step in pre-initiation complex (PIC) formation. TFIID plays a key role in the regulation of gene expression by RNA polymerase II through different activities such as transcription activator interaction, core promoter recognition and selectivity, TFIIA and TFIIB interaction, chromatin modification (histone acetylation by TAF1), facilitation of DNA opening and initiation of transcription.</text>
</comment>
<feature type="compositionally biased region" description="Basic and acidic residues" evidence="9">
    <location>
        <begin position="1443"/>
        <end position="1455"/>
    </location>
</feature>
<dbReference type="EMBL" id="CAKXYY010000017">
    <property type="protein sequence ID" value="CAH2354537.1"/>
    <property type="molecule type" value="Genomic_DNA"/>
</dbReference>
<dbReference type="Proteomes" id="UP000837801">
    <property type="component" value="Unassembled WGS sequence"/>
</dbReference>
<accession>A0A9P0QTM8</accession>
<dbReference type="SUPFAM" id="SSF55486">
    <property type="entry name" value="Metalloproteases ('zincins'), catalytic domain"/>
    <property type="match status" value="1"/>
</dbReference>
<dbReference type="Gene3D" id="1.10.390.10">
    <property type="entry name" value="Neutral Protease Domain 2"/>
    <property type="match status" value="1"/>
</dbReference>
<dbReference type="OrthoDB" id="308861at2759"/>
<feature type="domain" description="Transcription initiation factor TFIID subunit 2 TPR repeats" evidence="11">
    <location>
        <begin position="829"/>
        <end position="1117"/>
    </location>
</feature>
<evidence type="ECO:0000259" key="10">
    <source>
        <dbReference type="Pfam" id="PF25316"/>
    </source>
</evidence>
<evidence type="ECO:0000256" key="5">
    <source>
        <dbReference type="ARBA" id="ARBA00023163"/>
    </source>
</evidence>
<evidence type="ECO:0000256" key="6">
    <source>
        <dbReference type="ARBA" id="ARBA00023242"/>
    </source>
</evidence>
<dbReference type="CDD" id="cd09839">
    <property type="entry name" value="M1_like_TAF2"/>
    <property type="match status" value="1"/>
</dbReference>
<dbReference type="GO" id="GO:0016251">
    <property type="term" value="F:RNA polymerase II general transcription initiation factor activity"/>
    <property type="evidence" value="ECO:0007669"/>
    <property type="project" value="TreeGrafter"/>
</dbReference>
<dbReference type="InterPro" id="IPR057991">
    <property type="entry name" value="TPR_TAF2_C"/>
</dbReference>
<evidence type="ECO:0000256" key="9">
    <source>
        <dbReference type="SAM" id="MobiDB-lite"/>
    </source>
</evidence>
<dbReference type="GO" id="GO:0000976">
    <property type="term" value="F:transcription cis-regulatory region binding"/>
    <property type="evidence" value="ECO:0007669"/>
    <property type="project" value="TreeGrafter"/>
</dbReference>
<keyword evidence="13" id="KW-1185">Reference proteome</keyword>
<evidence type="ECO:0000256" key="8">
    <source>
        <dbReference type="ARBA" id="ARBA00076306"/>
    </source>
</evidence>
<dbReference type="GO" id="GO:0003682">
    <property type="term" value="F:chromatin binding"/>
    <property type="evidence" value="ECO:0007669"/>
    <property type="project" value="TreeGrafter"/>
</dbReference>
<dbReference type="SUPFAM" id="SSF48371">
    <property type="entry name" value="ARM repeat"/>
    <property type="match status" value="1"/>
</dbReference>
<evidence type="ECO:0000256" key="7">
    <source>
        <dbReference type="ARBA" id="ARBA00025346"/>
    </source>
</evidence>
<keyword evidence="5" id="KW-0804">Transcription</keyword>
<dbReference type="Gene3D" id="2.60.40.1730">
    <property type="entry name" value="tricorn interacting facor f3 domain"/>
    <property type="match status" value="1"/>
</dbReference>
<evidence type="ECO:0000256" key="4">
    <source>
        <dbReference type="ARBA" id="ARBA00023015"/>
    </source>
</evidence>
<dbReference type="InterPro" id="IPR027268">
    <property type="entry name" value="Peptidase_M4/M1_CTD_sf"/>
</dbReference>
<feature type="region of interest" description="Disordered" evidence="9">
    <location>
        <begin position="1437"/>
        <end position="1464"/>
    </location>
</feature>
<dbReference type="InterPro" id="IPR016024">
    <property type="entry name" value="ARM-type_fold"/>
</dbReference>
<comment type="caution">
    <text evidence="12">The sequence shown here is derived from an EMBL/GenBank/DDBJ whole genome shotgun (WGS) entry which is preliminary data.</text>
</comment>
<feature type="domain" description="Transcription initiation factor TFIID subunit 2 Ig-like" evidence="10">
    <location>
        <begin position="658"/>
        <end position="828"/>
    </location>
</feature>
<dbReference type="FunFam" id="1.10.390.10:FF:000011">
    <property type="entry name" value="Transcription initiation factor TFIID subunit"/>
    <property type="match status" value="1"/>
</dbReference>
<dbReference type="InterPro" id="IPR057345">
    <property type="entry name" value="Ig-like_TAF2"/>
</dbReference>
<dbReference type="PANTHER" id="PTHR15137">
    <property type="entry name" value="TRANSCRIPTION INITIATION FACTOR TFIID"/>
    <property type="match status" value="1"/>
</dbReference>
<dbReference type="SUPFAM" id="SSF63737">
    <property type="entry name" value="Leukotriene A4 hydrolase N-terminal domain"/>
    <property type="match status" value="1"/>
</dbReference>
<dbReference type="Pfam" id="PF25316">
    <property type="entry name" value="TAF2_3rd"/>
    <property type="match status" value="1"/>
</dbReference>
<dbReference type="Pfam" id="PF25577">
    <property type="entry name" value="TPR_TAF2_C"/>
    <property type="match status" value="1"/>
</dbReference>
<dbReference type="InterPro" id="IPR037813">
    <property type="entry name" value="TAF2"/>
</dbReference>
<evidence type="ECO:0000256" key="1">
    <source>
        <dbReference type="ARBA" id="ARBA00004123"/>
    </source>
</evidence>
<feature type="compositionally biased region" description="Acidic residues" evidence="9">
    <location>
        <begin position="309"/>
        <end position="333"/>
    </location>
</feature>
<sequence length="1489" mass="168083">MSLSTHTPRNIKAAKSSSKNVNLSTQNLKVSHQRVVLDVDLSKDRLYGFTEITIIPHVNNLKHVKLDCREMKIKGVTVNGKKSNFVFQDYLYLNEHKADPKVVNLFDYYSDNIGINQHHMIKQKLAYIFGEHNYDPRDPPKEHTNGNTEELSVLIPDSIKLELTSEASLMTPGSRPGVAPGAGPGSVAHFHLTGTPMRTNKNTFSMETYTPLVIKIEYEIINPKNGVNFVTSDKQNKRNWHAYTMNSEYNISTSSWVPCIDNLWERSTWSMELSIPRTVNDIGFERVIGTKEAMIKRKKKKPRIIHEDGEVDVNEDVEGEDDEDSDDEEDDNYDLSVCTGDFNNIKETPHPIDLSKKVVMWSIFNPICAHHIGWAVGPFESVTLPSTKQETEDAGNSGGGLDSGNITNDGDDDKDNGDIPLTVYCLPGARELALNSCIFFNKSMDFFSKEFGSYPFSSYAMAFVQRNPSTNHDFAGLSICSDKLLYPADLIEPILTSTELLLECIAVQWSGINVVAQQFNDLWCTIGITKYMSMQFIRKLMGNNEYRFRIKSRMNEVVESDIGDKNPLALQFFKFPTSTNDFDFIKLKAPLVLFILDKRMTKTDKSFGLSRVLPKIFLQAMSGDLPNGTLSTSHFQYVCEKVNRNKLDSFFKQWVYGAGVPIFHVTQKFNKKRSMIEMSIRQVQQQETKQLHPKPETFINDSVAFLEDEPSFMIRPVFSGPMTIRVHEADGVPYEHIVEIKEGNVKLDIQYNSKFRRKKRDDDEPVTIASNNDFSKLGDVLTSQRQADEWGLVEWTTRDDEEIYNDAFEWIRVDADFEWIAKVFVQQPDYMYGSQLQHDRDVEAQYEAIRYFGDREKTTPTHCTVLTRTIMDKRYYYGVRIAAAKALAELSKAGNSFIGVKYLIKIFKELYCFKGSSIPKSNNFSNFNDFFLQRSIPEALSRIRDEDGNVPFIIKNLLLNLVKFNDNSNNEFQDCLYVSDLLIALTNATLPESGIEGETTSTDEQSKKFVNDVIVEISRIQKLDEWVPSYQSVVSVTCLRQKVRLTVQNKFKLSFEDLLFYTLAKHHEDVRIEAFRGLFILGALKNKSILQYYLSVILLGSDGPYFRKRLIEVLSESICISAINGTPSTLDDAEFRPFDKYIDERSNSAGTGENGTLSTTSGIVIEDGGSSKAEIHARRDAFARATLQGAIEILRRDYAIGKGLKETLWELLHSSLLSIFERRNIFTLCELLYQEADSFTISLEIPPLPFEEMKKKIVVKKLGHGKILMKREGRNKILFGKKEEPKKSIVPEIKPVTSNDIPPPSKKVEPPAAAGGEVKLKLKLGGSGSSKKPLSINLSKPKEKAAAPPPPSPVQHAPPKKERKPPAATQSKVNKLVRVNKSNIIFKLSKAKLKKTINNVSVFDLPARNKQNVESLVQIDGTKIVISLAKKNLANGATHKVTSTKEEEGEAENRNENGNGNAIASAGAPRYVRISLKEGKAYVSANPFT</sequence>
<evidence type="ECO:0000259" key="11">
    <source>
        <dbReference type="Pfam" id="PF25577"/>
    </source>
</evidence>
<feature type="region of interest" description="Disordered" evidence="9">
    <location>
        <begin position="306"/>
        <end position="333"/>
    </location>
</feature>